<evidence type="ECO:0000313" key="1">
    <source>
        <dbReference type="EMBL" id="AFZ20123.1"/>
    </source>
</evidence>
<dbReference type="STRING" id="1173027.Mic7113_4430"/>
<dbReference type="AlphaFoldDB" id="K9WIX1"/>
<dbReference type="EMBL" id="CP003630">
    <property type="protein sequence ID" value="AFZ20123.1"/>
    <property type="molecule type" value="Genomic_DNA"/>
</dbReference>
<proteinExistence type="predicted"/>
<dbReference type="PATRIC" id="fig|1173027.3.peg.4901"/>
<dbReference type="SUPFAM" id="SSF53850">
    <property type="entry name" value="Periplasmic binding protein-like II"/>
    <property type="match status" value="1"/>
</dbReference>
<accession>K9WIX1</accession>
<name>K9WIX1_9CYAN</name>
<dbReference type="KEGG" id="mic:Mic7113_4430"/>
<organism evidence="1 2">
    <name type="scientific">Allocoleopsis franciscana PCC 7113</name>
    <dbReference type="NCBI Taxonomy" id="1173027"/>
    <lineage>
        <taxon>Bacteria</taxon>
        <taxon>Bacillati</taxon>
        <taxon>Cyanobacteriota</taxon>
        <taxon>Cyanophyceae</taxon>
        <taxon>Coleofasciculales</taxon>
        <taxon>Coleofasciculaceae</taxon>
        <taxon>Allocoleopsis</taxon>
        <taxon>Allocoleopsis franciscana</taxon>
    </lineage>
</organism>
<dbReference type="HOGENOM" id="CLU_952366_0_0_3"/>
<evidence type="ECO:0000313" key="2">
    <source>
        <dbReference type="Proteomes" id="UP000010471"/>
    </source>
</evidence>
<reference evidence="1 2" key="1">
    <citation type="submission" date="2012-06" db="EMBL/GenBank/DDBJ databases">
        <title>Finished chromosome of genome of Microcoleus sp. PCC 7113.</title>
        <authorList>
            <consortium name="US DOE Joint Genome Institute"/>
            <person name="Gugger M."/>
            <person name="Coursin T."/>
            <person name="Rippka R."/>
            <person name="Tandeau De Marsac N."/>
            <person name="Huntemann M."/>
            <person name="Wei C.-L."/>
            <person name="Han J."/>
            <person name="Detter J.C."/>
            <person name="Han C."/>
            <person name="Tapia R."/>
            <person name="Chen A."/>
            <person name="Kyrpides N."/>
            <person name="Mavromatis K."/>
            <person name="Markowitz V."/>
            <person name="Szeto E."/>
            <person name="Ivanova N."/>
            <person name="Pagani I."/>
            <person name="Pati A."/>
            <person name="Goodwin L."/>
            <person name="Nordberg H.P."/>
            <person name="Cantor M.N."/>
            <person name="Hua S.X."/>
            <person name="Woyke T."/>
            <person name="Kerfeld C.A."/>
        </authorList>
    </citation>
    <scope>NUCLEOTIDE SEQUENCE [LARGE SCALE GENOMIC DNA]</scope>
    <source>
        <strain evidence="1 2">PCC 7113</strain>
    </source>
</reference>
<protein>
    <submittedName>
        <fullName evidence="1">ABC-type phosphate/phosphonate transport system, periplasmic component</fullName>
    </submittedName>
</protein>
<dbReference type="Proteomes" id="UP000010471">
    <property type="component" value="Chromosome"/>
</dbReference>
<keyword evidence="2" id="KW-1185">Reference proteome</keyword>
<dbReference type="PANTHER" id="PTHR35841">
    <property type="entry name" value="PHOSPHONATES-BINDING PERIPLASMIC PROTEIN"/>
    <property type="match status" value="1"/>
</dbReference>
<gene>
    <name evidence="1" type="ORF">Mic7113_4430</name>
</gene>
<dbReference type="PANTHER" id="PTHR35841:SF1">
    <property type="entry name" value="PHOSPHONATES-BINDING PERIPLASMIC PROTEIN"/>
    <property type="match status" value="1"/>
</dbReference>
<sequence>MTLLYSKSLRVKFPDSLTMFSRRLFLWQIVLLLTACKTAETSKLGKLSMGVVSYGEDDRSIEQYSPLVDYLQAQLKTIIELEPAYNEIKALEQIKRKNWSLVFAPPGLAAIAIFEEQYSPLFPLEGVEKMRSLIVVREESPFKKLTDLKNQTMALGQPGSATGYSLPLYNLYGLTLAGVRIAPTPKTILEWIDKKEVAAGALSLADLERYRQNFKQTNYRVIHSSSVPPGAIIVGPMVELYQQERIRKTLASASQNTIQAAGYLTNSRVPEYKALMEIIAKVRPLAGKIKDKPVYLHK</sequence>
<dbReference type="Pfam" id="PF12974">
    <property type="entry name" value="Phosphonate-bd"/>
    <property type="match status" value="1"/>
</dbReference>
<dbReference type="Gene3D" id="3.40.190.10">
    <property type="entry name" value="Periplasmic binding protein-like II"/>
    <property type="match status" value="2"/>
</dbReference>
<dbReference type="eggNOG" id="COG3221">
    <property type="taxonomic scope" value="Bacteria"/>
</dbReference>